<name>A0A834GG61_RHOSS</name>
<dbReference type="EMBL" id="WJXA01000009">
    <property type="protein sequence ID" value="KAF7133085.1"/>
    <property type="molecule type" value="Genomic_DNA"/>
</dbReference>
<dbReference type="AlphaFoldDB" id="A0A834GG61"/>
<comment type="caution">
    <text evidence="1">The sequence shown here is derived from an EMBL/GenBank/DDBJ whole genome shotgun (WGS) entry which is preliminary data.</text>
</comment>
<evidence type="ECO:0000313" key="1">
    <source>
        <dbReference type="EMBL" id="KAF7133085.1"/>
    </source>
</evidence>
<sequence length="163" mass="18879">MVGRPVFTLKIGTLFADFAKFLYLVRLPLSLNERQASLLEMRDQLLVHRIPAVLQSKRRHEKSTNYISVIFDVILGIAHKGFLHLVCFKHALASTCPHFVEVLWVRRGRLGTEPRAVYYLRSSNDTVVKDWEHILPVSTKRRRKSRMAKKVNDLCHMYPSPGL</sequence>
<keyword evidence="2" id="KW-1185">Reference proteome</keyword>
<dbReference type="Proteomes" id="UP000626092">
    <property type="component" value="Unassembled WGS sequence"/>
</dbReference>
<gene>
    <name evidence="1" type="ORF">RHSIM_Rhsim09G0055900</name>
</gene>
<proteinExistence type="predicted"/>
<evidence type="ECO:0000313" key="2">
    <source>
        <dbReference type="Proteomes" id="UP000626092"/>
    </source>
</evidence>
<accession>A0A834GG61</accession>
<organism evidence="1 2">
    <name type="scientific">Rhododendron simsii</name>
    <name type="common">Sims's rhododendron</name>
    <dbReference type="NCBI Taxonomy" id="118357"/>
    <lineage>
        <taxon>Eukaryota</taxon>
        <taxon>Viridiplantae</taxon>
        <taxon>Streptophyta</taxon>
        <taxon>Embryophyta</taxon>
        <taxon>Tracheophyta</taxon>
        <taxon>Spermatophyta</taxon>
        <taxon>Magnoliopsida</taxon>
        <taxon>eudicotyledons</taxon>
        <taxon>Gunneridae</taxon>
        <taxon>Pentapetalae</taxon>
        <taxon>asterids</taxon>
        <taxon>Ericales</taxon>
        <taxon>Ericaceae</taxon>
        <taxon>Ericoideae</taxon>
        <taxon>Rhodoreae</taxon>
        <taxon>Rhododendron</taxon>
    </lineage>
</organism>
<protein>
    <submittedName>
        <fullName evidence="1">Uncharacterized protein</fullName>
    </submittedName>
</protein>
<reference evidence="1" key="1">
    <citation type="submission" date="2019-11" db="EMBL/GenBank/DDBJ databases">
        <authorList>
            <person name="Liu Y."/>
            <person name="Hou J."/>
            <person name="Li T.-Q."/>
            <person name="Guan C.-H."/>
            <person name="Wu X."/>
            <person name="Wu H.-Z."/>
            <person name="Ling F."/>
            <person name="Zhang R."/>
            <person name="Shi X.-G."/>
            <person name="Ren J.-P."/>
            <person name="Chen E.-F."/>
            <person name="Sun J.-M."/>
        </authorList>
    </citation>
    <scope>NUCLEOTIDE SEQUENCE</scope>
    <source>
        <strain evidence="1">Adult_tree_wgs_1</strain>
        <tissue evidence="1">Leaves</tissue>
    </source>
</reference>